<accession>A0A7S4HKM9</accession>
<dbReference type="Pfam" id="PF03643">
    <property type="entry name" value="Vps26"/>
    <property type="match status" value="1"/>
</dbReference>
<dbReference type="EMBL" id="HBKQ01001695">
    <property type="protein sequence ID" value="CAE2202176.1"/>
    <property type="molecule type" value="Transcribed_RNA"/>
</dbReference>
<name>A0A7S4HKM9_9STRA</name>
<keyword evidence="3" id="KW-0732">Signal</keyword>
<dbReference type="PANTHER" id="PTHR12233">
    <property type="entry name" value="VACUOLAR PROTEIN SORTING 26 RELATED"/>
    <property type="match status" value="1"/>
</dbReference>
<dbReference type="GO" id="GO:0006886">
    <property type="term" value="P:intracellular protein transport"/>
    <property type="evidence" value="ECO:0007669"/>
    <property type="project" value="InterPro"/>
</dbReference>
<evidence type="ECO:0000313" key="4">
    <source>
        <dbReference type="EMBL" id="CAE2202176.1"/>
    </source>
</evidence>
<dbReference type="InterPro" id="IPR014752">
    <property type="entry name" value="Arrestin-like_C"/>
</dbReference>
<organism evidence="4">
    <name type="scientific">Odontella aurita</name>
    <dbReference type="NCBI Taxonomy" id="265563"/>
    <lineage>
        <taxon>Eukaryota</taxon>
        <taxon>Sar</taxon>
        <taxon>Stramenopiles</taxon>
        <taxon>Ochrophyta</taxon>
        <taxon>Bacillariophyta</taxon>
        <taxon>Mediophyceae</taxon>
        <taxon>Biddulphiophycidae</taxon>
        <taxon>Eupodiscales</taxon>
        <taxon>Odontellaceae</taxon>
        <taxon>Odontella</taxon>
    </lineage>
</organism>
<dbReference type="AlphaFoldDB" id="A0A7S4HKM9"/>
<feature type="region of interest" description="Disordered" evidence="2">
    <location>
        <begin position="75"/>
        <end position="112"/>
    </location>
</feature>
<comment type="similarity">
    <text evidence="1">Belongs to the VPS26 family.</text>
</comment>
<feature type="signal peptide" evidence="3">
    <location>
        <begin position="1"/>
        <end position="25"/>
    </location>
</feature>
<evidence type="ECO:0008006" key="5">
    <source>
        <dbReference type="Google" id="ProtNLM"/>
    </source>
</evidence>
<evidence type="ECO:0000256" key="1">
    <source>
        <dbReference type="ARBA" id="ARBA00009100"/>
    </source>
</evidence>
<feature type="compositionally biased region" description="Pro residues" evidence="2">
    <location>
        <begin position="81"/>
        <end position="94"/>
    </location>
</feature>
<dbReference type="InterPro" id="IPR028934">
    <property type="entry name" value="Vps26-related"/>
</dbReference>
<evidence type="ECO:0000256" key="2">
    <source>
        <dbReference type="SAM" id="MobiDB-lite"/>
    </source>
</evidence>
<protein>
    <recommendedName>
        <fullName evidence="5">Arrestin-like N-terminal domain-containing protein</fullName>
    </recommendedName>
</protein>
<reference evidence="4" key="1">
    <citation type="submission" date="2021-01" db="EMBL/GenBank/DDBJ databases">
        <authorList>
            <person name="Corre E."/>
            <person name="Pelletier E."/>
            <person name="Niang G."/>
            <person name="Scheremetjew M."/>
            <person name="Finn R."/>
            <person name="Kale V."/>
            <person name="Holt S."/>
            <person name="Cochrane G."/>
            <person name="Meng A."/>
            <person name="Brown T."/>
            <person name="Cohen L."/>
        </authorList>
    </citation>
    <scope>NUCLEOTIDE SEQUENCE</scope>
    <source>
        <strain evidence="4">Isolate 1302-5</strain>
    </source>
</reference>
<feature type="chain" id="PRO_5031570335" description="Arrestin-like N-terminal domain-containing protein" evidence="3">
    <location>
        <begin position="26"/>
        <end position="384"/>
    </location>
</feature>
<feature type="compositionally biased region" description="Low complexity" evidence="2">
    <location>
        <begin position="95"/>
        <end position="107"/>
    </location>
</feature>
<proteinExistence type="inferred from homology"/>
<dbReference type="Gene3D" id="2.60.40.640">
    <property type="match status" value="2"/>
</dbReference>
<sequence>MVRLLDKSCLEVVLVVLLSFSLSRARFSLGGCCFAHSFVLAVSPLFPGCRGRRLGWYHQEIDLVVTGEVRMTCPPVSLGAPEPPSDASPPPNTIPRPRSSPDSSSRSTRTLVERSVLLKPRGRLDAGMHRLSFTFPLLGIGGEPLLETYRGKFIEVVYTASVRIERGMFSRTLEKKAEFAVRAHPAERPTGDEHKLLKPVPIRITPTSITENAVQHVPPNGFAITSKAGINQPSPVDAGSLPNFHIRGHFDSALWSLDDPITGEVAVLSSAKPVKSVEVRLNRVEGVCQESGGEMPLSPGQSSARAGGGFIISRTEVQTHRIAEGDVPRGVSLPVHFVLPTLLVCPTVASGLAFRIGWELEVQILFFDGTKVTEPYPVVLYRGQ</sequence>
<evidence type="ECO:0000256" key="3">
    <source>
        <dbReference type="SAM" id="SignalP"/>
    </source>
</evidence>
<gene>
    <name evidence="4" type="ORF">OAUR00152_LOCUS1167</name>
</gene>